<proteinExistence type="predicted"/>
<protein>
    <submittedName>
        <fullName evidence="2">DUF445 domain-containing protein</fullName>
    </submittedName>
</protein>
<reference evidence="2 3" key="1">
    <citation type="submission" date="2020-03" db="EMBL/GenBank/DDBJ databases">
        <title>Complete genome sequence of Shewanella sp.</title>
        <authorList>
            <person name="Kim Y.-S."/>
            <person name="Kim S.-J."/>
            <person name="Jung H.-K."/>
            <person name="Kim K.-H."/>
        </authorList>
    </citation>
    <scope>NUCLEOTIDE SEQUENCE [LARGE SCALE GENOMIC DNA]</scope>
    <source>
        <strain evidence="2 3">PN3F2</strain>
    </source>
</reference>
<dbReference type="AlphaFoldDB" id="A0A6G9QKL3"/>
<dbReference type="PANTHER" id="PTHR38568">
    <property type="entry name" value="DUF445 DOMAIN-CONTAINING PROTEIN-RELATED"/>
    <property type="match status" value="1"/>
</dbReference>
<feature type="transmembrane region" description="Helical" evidence="1">
    <location>
        <begin position="210"/>
        <end position="231"/>
    </location>
</feature>
<accession>A0A6G9QKL3</accession>
<evidence type="ECO:0000313" key="2">
    <source>
        <dbReference type="EMBL" id="QIR14391.1"/>
    </source>
</evidence>
<dbReference type="PANTHER" id="PTHR38568:SF1">
    <property type="entry name" value="DUF445 DOMAIN-CONTAINING PROTEIN"/>
    <property type="match status" value="1"/>
</dbReference>
<evidence type="ECO:0000313" key="3">
    <source>
        <dbReference type="Proteomes" id="UP000502608"/>
    </source>
</evidence>
<name>A0A6G9QKL3_9GAMM</name>
<keyword evidence="1" id="KW-0472">Membrane</keyword>
<dbReference type="Proteomes" id="UP000502608">
    <property type="component" value="Chromosome"/>
</dbReference>
<keyword evidence="3" id="KW-1185">Reference proteome</keyword>
<gene>
    <name evidence="2" type="ORF">HBH39_07760</name>
</gene>
<sequence>MNKSLLTNLIAAMFVAVGYASNQPIVFTIGLFALSGAITNWLAIHMLFEKVPGLYGSGVVPSRFEEFKLGIKHLMMEQFFTEENIDRFLTVSNSNAIDLTPVIDKVDLAPSFDALVSTIEKSSFAGMLAMLGGTEALIPLKEPFIEKMKQSLVELAQSDQFNEILINELEQPNVIADIQNKVANIVEQRLNELTPQLVKQIVQDMIKTHLGWLVVWGGIFGGVIGAIAALVQ</sequence>
<evidence type="ECO:0000256" key="1">
    <source>
        <dbReference type="SAM" id="Phobius"/>
    </source>
</evidence>
<feature type="transmembrane region" description="Helical" evidence="1">
    <location>
        <begin position="30"/>
        <end position="48"/>
    </location>
</feature>
<keyword evidence="1" id="KW-1133">Transmembrane helix</keyword>
<organism evidence="2 3">
    <name type="scientific">Shewanella aestuarii</name>
    <dbReference type="NCBI Taxonomy" id="1028752"/>
    <lineage>
        <taxon>Bacteria</taxon>
        <taxon>Pseudomonadati</taxon>
        <taxon>Pseudomonadota</taxon>
        <taxon>Gammaproteobacteria</taxon>
        <taxon>Alteromonadales</taxon>
        <taxon>Shewanellaceae</taxon>
        <taxon>Shewanella</taxon>
    </lineage>
</organism>
<dbReference type="EMBL" id="CP050313">
    <property type="protein sequence ID" value="QIR14391.1"/>
    <property type="molecule type" value="Genomic_DNA"/>
</dbReference>
<dbReference type="RefSeq" id="WP_167677102.1">
    <property type="nucleotide sequence ID" value="NZ_CP050313.1"/>
</dbReference>
<keyword evidence="1" id="KW-0812">Transmembrane</keyword>
<dbReference type="KEGG" id="saes:HBH39_07760"/>